<comment type="caution">
    <text evidence="1">The sequence shown here is derived from an EMBL/GenBank/DDBJ whole genome shotgun (WGS) entry which is preliminary data.</text>
</comment>
<dbReference type="RefSeq" id="WP_068687249.1">
    <property type="nucleotide sequence ID" value="NZ_LYPA01000080.1"/>
</dbReference>
<dbReference type="EMBL" id="LYPA01000080">
    <property type="protein sequence ID" value="OBR62389.1"/>
    <property type="molecule type" value="Genomic_DNA"/>
</dbReference>
<dbReference type="Gene3D" id="3.10.450.40">
    <property type="match status" value="1"/>
</dbReference>
<protein>
    <recommendedName>
        <fullName evidence="3">Phage portal protein</fullName>
    </recommendedName>
</protein>
<dbReference type="AlphaFoldDB" id="A0A1A5Y9U3"/>
<dbReference type="OrthoDB" id="89089at2"/>
<evidence type="ECO:0000313" key="1">
    <source>
        <dbReference type="EMBL" id="OBR62389.1"/>
    </source>
</evidence>
<dbReference type="Proteomes" id="UP000092024">
    <property type="component" value="Unassembled WGS sequence"/>
</dbReference>
<sequence>MIPQGGSLTETIAAASQPSATWRMDLERGVISGKTDGLHAIKQAVFKILQSQRFRHVIYSGNYGNELAELVGRQPSFVQLEAQRMLEEALLQDDRIIAVEGVKVSQRGDQAVVTFTVHSDYGSFEEEVVGFA</sequence>
<organism evidence="1 2">
    <name type="scientific">Paenibacillus oryzae</name>
    <dbReference type="NCBI Taxonomy" id="1844972"/>
    <lineage>
        <taxon>Bacteria</taxon>
        <taxon>Bacillati</taxon>
        <taxon>Bacillota</taxon>
        <taxon>Bacilli</taxon>
        <taxon>Bacillales</taxon>
        <taxon>Paenibacillaceae</taxon>
        <taxon>Paenibacillus</taxon>
    </lineage>
</organism>
<evidence type="ECO:0000313" key="2">
    <source>
        <dbReference type="Proteomes" id="UP000092024"/>
    </source>
</evidence>
<keyword evidence="2" id="KW-1185">Reference proteome</keyword>
<reference evidence="1 2" key="1">
    <citation type="submission" date="2016-05" db="EMBL/GenBank/DDBJ databases">
        <title>Paenibacillus oryzae. sp. nov., isolated from the rice root.</title>
        <authorList>
            <person name="Zhang J."/>
            <person name="Zhang X."/>
        </authorList>
    </citation>
    <scope>NUCLEOTIDE SEQUENCE [LARGE SCALE GENOMIC DNA]</scope>
    <source>
        <strain evidence="1 2">1DrF-4</strain>
    </source>
</reference>
<name>A0A1A5Y9U3_9BACL</name>
<dbReference type="InterPro" id="IPR020288">
    <property type="entry name" value="Sheath_initiator"/>
</dbReference>
<dbReference type="Pfam" id="PF10934">
    <property type="entry name" value="Sheath_initiator"/>
    <property type="match status" value="1"/>
</dbReference>
<gene>
    <name evidence="1" type="ORF">A7K91_01865</name>
</gene>
<accession>A0A1A5Y9U3</accession>
<proteinExistence type="predicted"/>
<dbReference type="SUPFAM" id="SSF160719">
    <property type="entry name" value="gpW/gp25-like"/>
    <property type="match status" value="1"/>
</dbReference>
<evidence type="ECO:0008006" key="3">
    <source>
        <dbReference type="Google" id="ProtNLM"/>
    </source>
</evidence>
<dbReference type="STRING" id="1844972.A7K91_01865"/>